<keyword evidence="2" id="KW-0285">Flavoprotein</keyword>
<organism evidence="4 5">
    <name type="scientific">Plakobranchus ocellatus</name>
    <dbReference type="NCBI Taxonomy" id="259542"/>
    <lineage>
        <taxon>Eukaryota</taxon>
        <taxon>Metazoa</taxon>
        <taxon>Spiralia</taxon>
        <taxon>Lophotrochozoa</taxon>
        <taxon>Mollusca</taxon>
        <taxon>Gastropoda</taxon>
        <taxon>Heterobranchia</taxon>
        <taxon>Euthyneura</taxon>
        <taxon>Panpulmonata</taxon>
        <taxon>Sacoglossa</taxon>
        <taxon>Placobranchoidea</taxon>
        <taxon>Plakobranchidae</taxon>
        <taxon>Plakobranchus</taxon>
    </lineage>
</organism>
<evidence type="ECO:0000313" key="5">
    <source>
        <dbReference type="Proteomes" id="UP000735302"/>
    </source>
</evidence>
<gene>
    <name evidence="4" type="ORF">PoB_000745200</name>
</gene>
<evidence type="ECO:0000256" key="1">
    <source>
        <dbReference type="ARBA" id="ARBA00005862"/>
    </source>
</evidence>
<sequence length="170" mass="19088">MPFAANPQSLSPVYGATHYTMLKTCLSKQNMLQKDERSVFPFKGGESSGLIRLQDYLWGTDYVSTYIYKETRNGMIGSDYSTKFSPWLAHGCISPQKIYWEIKMYENERTSNQSTYWTSSMGSGKGRTGAPESAKGKGQGSSSYRGHGSQAQYPGQKRGIDFYFSSSNKR</sequence>
<comment type="similarity">
    <text evidence="1">Belongs to the DNA photolyase class-1 family.</text>
</comment>
<feature type="binding site" evidence="2">
    <location>
        <position position="117"/>
    </location>
    <ligand>
        <name>FAD</name>
        <dbReference type="ChEBI" id="CHEBI:57692"/>
    </ligand>
</feature>
<keyword evidence="5" id="KW-1185">Reference proteome</keyword>
<dbReference type="GO" id="GO:0003904">
    <property type="term" value="F:deoxyribodipyrimidine photo-lyase activity"/>
    <property type="evidence" value="ECO:0007669"/>
    <property type="project" value="TreeGrafter"/>
</dbReference>
<dbReference type="InterPro" id="IPR002081">
    <property type="entry name" value="Cryptochrome/DNA_photolyase_1"/>
</dbReference>
<dbReference type="SUPFAM" id="SSF48173">
    <property type="entry name" value="Cryptochrome/photolyase FAD-binding domain"/>
    <property type="match status" value="1"/>
</dbReference>
<dbReference type="GO" id="GO:0000719">
    <property type="term" value="P:photoreactive repair"/>
    <property type="evidence" value="ECO:0007669"/>
    <property type="project" value="TreeGrafter"/>
</dbReference>
<accession>A0AAV3YFH4</accession>
<proteinExistence type="inferred from homology"/>
<feature type="binding site" evidence="2">
    <location>
        <position position="68"/>
    </location>
    <ligand>
        <name>FAD</name>
        <dbReference type="ChEBI" id="CHEBI:57692"/>
    </ligand>
</feature>
<keyword evidence="2" id="KW-0274">FAD</keyword>
<dbReference type="InterPro" id="IPR036134">
    <property type="entry name" value="Crypto/Photolyase_FAD-like_sf"/>
</dbReference>
<dbReference type="GO" id="GO:0071949">
    <property type="term" value="F:FAD binding"/>
    <property type="evidence" value="ECO:0007669"/>
    <property type="project" value="TreeGrafter"/>
</dbReference>
<feature type="binding site" evidence="2">
    <location>
        <begin position="81"/>
        <end position="85"/>
    </location>
    <ligand>
        <name>FAD</name>
        <dbReference type="ChEBI" id="CHEBI:57692"/>
    </ligand>
</feature>
<feature type="region of interest" description="Disordered" evidence="3">
    <location>
        <begin position="115"/>
        <end position="170"/>
    </location>
</feature>
<protein>
    <submittedName>
        <fullName evidence="4">Cryptochrome dash-like</fullName>
    </submittedName>
</protein>
<reference evidence="4 5" key="1">
    <citation type="journal article" date="2021" name="Elife">
        <title>Chloroplast acquisition without the gene transfer in kleptoplastic sea slugs, Plakobranchus ocellatus.</title>
        <authorList>
            <person name="Maeda T."/>
            <person name="Takahashi S."/>
            <person name="Yoshida T."/>
            <person name="Shimamura S."/>
            <person name="Takaki Y."/>
            <person name="Nagai Y."/>
            <person name="Toyoda A."/>
            <person name="Suzuki Y."/>
            <person name="Arimoto A."/>
            <person name="Ishii H."/>
            <person name="Satoh N."/>
            <person name="Nishiyama T."/>
            <person name="Hasebe M."/>
            <person name="Maruyama T."/>
            <person name="Minagawa J."/>
            <person name="Obokata J."/>
            <person name="Shigenobu S."/>
        </authorList>
    </citation>
    <scope>NUCLEOTIDE SEQUENCE [LARGE SCALE GENOMIC DNA]</scope>
</reference>
<dbReference type="Proteomes" id="UP000735302">
    <property type="component" value="Unassembled WGS sequence"/>
</dbReference>
<evidence type="ECO:0000313" key="4">
    <source>
        <dbReference type="EMBL" id="GFN80946.1"/>
    </source>
</evidence>
<evidence type="ECO:0000256" key="3">
    <source>
        <dbReference type="SAM" id="MobiDB-lite"/>
    </source>
</evidence>
<dbReference type="GO" id="GO:0003684">
    <property type="term" value="F:damaged DNA binding"/>
    <property type="evidence" value="ECO:0007669"/>
    <property type="project" value="TreeGrafter"/>
</dbReference>
<comment type="cofactor">
    <cofactor evidence="2">
        <name>FAD</name>
        <dbReference type="ChEBI" id="CHEBI:57692"/>
    </cofactor>
    <text evidence="2">Binds 1 FAD per subunit.</text>
</comment>
<evidence type="ECO:0000256" key="2">
    <source>
        <dbReference type="PIRSR" id="PIRSR602081-1"/>
    </source>
</evidence>
<dbReference type="PANTHER" id="PTHR11455:SF22">
    <property type="entry name" value="CRYPTOCHROME DASH"/>
    <property type="match status" value="1"/>
</dbReference>
<dbReference type="EMBL" id="BLXT01000859">
    <property type="protein sequence ID" value="GFN80946.1"/>
    <property type="molecule type" value="Genomic_DNA"/>
</dbReference>
<comment type="caution">
    <text evidence="4">The sequence shown here is derived from an EMBL/GenBank/DDBJ whole genome shotgun (WGS) entry which is preliminary data.</text>
</comment>
<dbReference type="Gene3D" id="1.25.40.80">
    <property type="match status" value="1"/>
</dbReference>
<name>A0AAV3YFH4_9GAST</name>
<feature type="compositionally biased region" description="Polar residues" evidence="3">
    <location>
        <begin position="140"/>
        <end position="153"/>
    </location>
</feature>
<dbReference type="PANTHER" id="PTHR11455">
    <property type="entry name" value="CRYPTOCHROME"/>
    <property type="match status" value="1"/>
</dbReference>
<dbReference type="AlphaFoldDB" id="A0AAV3YFH4"/>